<dbReference type="InterPro" id="IPR001763">
    <property type="entry name" value="Rhodanese-like_dom"/>
</dbReference>
<dbReference type="SMART" id="SM00450">
    <property type="entry name" value="RHOD"/>
    <property type="match status" value="2"/>
</dbReference>
<accession>A0ABN1JRY9</accession>
<evidence type="ECO:0000313" key="4">
    <source>
        <dbReference type="EMBL" id="GAA0745041.1"/>
    </source>
</evidence>
<feature type="domain" description="Rhodanese" evidence="3">
    <location>
        <begin position="19"/>
        <end position="135"/>
    </location>
</feature>
<dbReference type="SUPFAM" id="SSF52821">
    <property type="entry name" value="Rhodanese/Cell cycle control phosphatase"/>
    <property type="match status" value="2"/>
</dbReference>
<dbReference type="InterPro" id="IPR045078">
    <property type="entry name" value="TST/MPST-like"/>
</dbReference>
<evidence type="ECO:0000256" key="2">
    <source>
        <dbReference type="ARBA" id="ARBA00022737"/>
    </source>
</evidence>
<dbReference type="PANTHER" id="PTHR11364:SF27">
    <property type="entry name" value="SULFURTRANSFERASE"/>
    <property type="match status" value="1"/>
</dbReference>
<evidence type="ECO:0000259" key="3">
    <source>
        <dbReference type="PROSITE" id="PS50206"/>
    </source>
</evidence>
<feature type="domain" description="Rhodanese" evidence="3">
    <location>
        <begin position="166"/>
        <end position="274"/>
    </location>
</feature>
<dbReference type="EMBL" id="BAAAGF010000003">
    <property type="protein sequence ID" value="GAA0745041.1"/>
    <property type="molecule type" value="Genomic_DNA"/>
</dbReference>
<dbReference type="CDD" id="cd01448">
    <property type="entry name" value="TST_Repeat_1"/>
    <property type="match status" value="1"/>
</dbReference>
<evidence type="ECO:0000313" key="5">
    <source>
        <dbReference type="Proteomes" id="UP001500736"/>
    </source>
</evidence>
<dbReference type="CDD" id="cd01449">
    <property type="entry name" value="TST_Repeat_2"/>
    <property type="match status" value="1"/>
</dbReference>
<proteinExistence type="predicted"/>
<name>A0ABN1JRY9_9FLAO</name>
<dbReference type="InterPro" id="IPR036873">
    <property type="entry name" value="Rhodanese-like_dom_sf"/>
</dbReference>
<dbReference type="RefSeq" id="WP_343797895.1">
    <property type="nucleotide sequence ID" value="NZ_BAAAGF010000003.1"/>
</dbReference>
<dbReference type="Proteomes" id="UP001500736">
    <property type="component" value="Unassembled WGS sequence"/>
</dbReference>
<dbReference type="PANTHER" id="PTHR11364">
    <property type="entry name" value="THIOSULFATE SULFERTANSFERASE"/>
    <property type="match status" value="1"/>
</dbReference>
<protein>
    <submittedName>
        <fullName evidence="4">3-mercaptopyruvate sulfurtransferase</fullName>
    </submittedName>
</protein>
<keyword evidence="1" id="KW-0808">Transferase</keyword>
<evidence type="ECO:0000256" key="1">
    <source>
        <dbReference type="ARBA" id="ARBA00022679"/>
    </source>
</evidence>
<keyword evidence="5" id="KW-1185">Reference proteome</keyword>
<dbReference type="PROSITE" id="PS50206">
    <property type="entry name" value="RHODANESE_3"/>
    <property type="match status" value="2"/>
</dbReference>
<gene>
    <name evidence="4" type="primary">sseA</name>
    <name evidence="4" type="ORF">GCM10009431_19660</name>
</gene>
<sequence>MLHVPKPLVSVHWLNQHLADENLIVLDATIGKVTEANSDSNASTQIVSARFFDIKQKFSDTNASFPNTFPSVEQFTTQSQALGIHNDSCIVVYDDKGIYSSARVWWMFKAFGFNNVAVLDGGLPEWIKHNYPLETKADYSGKPGNFTASYNTGFIKFFDDVVNEVGEDNHIIVDARSQARFSGEEPEPRAGLRSGNIPGSFNIPYTSLLENGCFKDVEQLQAIFKAVLSEHKQTTFTCGSGITACVLALGAELSGYKNLSIYDGSWTEWGSLTEDE</sequence>
<keyword evidence="2" id="KW-0677">Repeat</keyword>
<reference evidence="4 5" key="1">
    <citation type="journal article" date="2019" name="Int. J. Syst. Evol. Microbiol.">
        <title>The Global Catalogue of Microorganisms (GCM) 10K type strain sequencing project: providing services to taxonomists for standard genome sequencing and annotation.</title>
        <authorList>
            <consortium name="The Broad Institute Genomics Platform"/>
            <consortium name="The Broad Institute Genome Sequencing Center for Infectious Disease"/>
            <person name="Wu L."/>
            <person name="Ma J."/>
        </authorList>
    </citation>
    <scope>NUCLEOTIDE SEQUENCE [LARGE SCALE GENOMIC DNA]</scope>
    <source>
        <strain evidence="4 5">JCM 15976</strain>
    </source>
</reference>
<dbReference type="Pfam" id="PF00581">
    <property type="entry name" value="Rhodanese"/>
    <property type="match status" value="2"/>
</dbReference>
<comment type="caution">
    <text evidence="4">The sequence shown here is derived from an EMBL/GenBank/DDBJ whole genome shotgun (WGS) entry which is preliminary data.</text>
</comment>
<organism evidence="4 5">
    <name type="scientific">Gaetbulibacter jejuensis</name>
    <dbReference type="NCBI Taxonomy" id="584607"/>
    <lineage>
        <taxon>Bacteria</taxon>
        <taxon>Pseudomonadati</taxon>
        <taxon>Bacteroidota</taxon>
        <taxon>Flavobacteriia</taxon>
        <taxon>Flavobacteriales</taxon>
        <taxon>Flavobacteriaceae</taxon>
        <taxon>Gaetbulibacter</taxon>
    </lineage>
</organism>
<dbReference type="Gene3D" id="3.40.250.10">
    <property type="entry name" value="Rhodanese-like domain"/>
    <property type="match status" value="2"/>
</dbReference>